<reference evidence="2" key="1">
    <citation type="journal article" date="2020" name="Nat. Commun.">
        <title>Genome sequence of the cluster root forming white lupin.</title>
        <authorList>
            <person name="Hufnagel B."/>
            <person name="Marques A."/>
            <person name="Soriano A."/>
            <person name="Marques L."/>
            <person name="Divol F."/>
            <person name="Doumas P."/>
            <person name="Sallet E."/>
            <person name="Mancinotti D."/>
            <person name="Carrere S."/>
            <person name="Marande W."/>
            <person name="Arribat S."/>
            <person name="Keller J."/>
            <person name="Huneau C."/>
            <person name="Blein T."/>
            <person name="Aime D."/>
            <person name="Laguerre M."/>
            <person name="Taylor J."/>
            <person name="Schubert V."/>
            <person name="Nelson M."/>
            <person name="Geu-Flores F."/>
            <person name="Crespi M."/>
            <person name="Gallardo-Guerrero K."/>
            <person name="Delaux P.-M."/>
            <person name="Salse J."/>
            <person name="Berges H."/>
            <person name="Guyot R."/>
            <person name="Gouzy J."/>
            <person name="Peret B."/>
        </authorList>
    </citation>
    <scope>NUCLEOTIDE SEQUENCE [LARGE SCALE GENOMIC DNA]</scope>
    <source>
        <strain evidence="2">cv. Amiga</strain>
    </source>
</reference>
<dbReference type="AlphaFoldDB" id="A0A6A4QLL7"/>
<gene>
    <name evidence="1" type="ORF">Lalb_Chr04g0255861</name>
</gene>
<comment type="caution">
    <text evidence="1">The sequence shown here is derived from an EMBL/GenBank/DDBJ whole genome shotgun (WGS) entry which is preliminary data.</text>
</comment>
<sequence>MNEYQVNLNYFQEKNQQFQLRMTLLDLFEMYSLLQAAIAKAGTPVYLPAFYCSRSLGPFVAHYCQSCGLVLAEKVCHALSQAAEFAIFFLLRKQPWKPLLHLIVRYTLNLIHQTILKLFIKFQKDFALN</sequence>
<dbReference type="Proteomes" id="UP000447434">
    <property type="component" value="Chromosome 4"/>
</dbReference>
<evidence type="ECO:0000313" key="2">
    <source>
        <dbReference type="Proteomes" id="UP000447434"/>
    </source>
</evidence>
<name>A0A6A4QLL7_LUPAL</name>
<organism evidence="1 2">
    <name type="scientific">Lupinus albus</name>
    <name type="common">White lupine</name>
    <name type="synonym">Lupinus termis</name>
    <dbReference type="NCBI Taxonomy" id="3870"/>
    <lineage>
        <taxon>Eukaryota</taxon>
        <taxon>Viridiplantae</taxon>
        <taxon>Streptophyta</taxon>
        <taxon>Embryophyta</taxon>
        <taxon>Tracheophyta</taxon>
        <taxon>Spermatophyta</taxon>
        <taxon>Magnoliopsida</taxon>
        <taxon>eudicotyledons</taxon>
        <taxon>Gunneridae</taxon>
        <taxon>Pentapetalae</taxon>
        <taxon>rosids</taxon>
        <taxon>fabids</taxon>
        <taxon>Fabales</taxon>
        <taxon>Fabaceae</taxon>
        <taxon>Papilionoideae</taxon>
        <taxon>50 kb inversion clade</taxon>
        <taxon>genistoids sensu lato</taxon>
        <taxon>core genistoids</taxon>
        <taxon>Genisteae</taxon>
        <taxon>Lupinus</taxon>
    </lineage>
</organism>
<protein>
    <submittedName>
        <fullName evidence="1">Uncharacterized protein</fullName>
    </submittedName>
</protein>
<accession>A0A6A4QLL7</accession>
<keyword evidence="2" id="KW-1185">Reference proteome</keyword>
<proteinExistence type="predicted"/>
<evidence type="ECO:0000313" key="1">
    <source>
        <dbReference type="EMBL" id="KAE9615495.1"/>
    </source>
</evidence>
<dbReference type="EMBL" id="WOCE01000004">
    <property type="protein sequence ID" value="KAE9615495.1"/>
    <property type="molecule type" value="Genomic_DNA"/>
</dbReference>